<evidence type="ECO:0000256" key="3">
    <source>
        <dbReference type="ARBA" id="ARBA00021584"/>
    </source>
</evidence>
<keyword evidence="6" id="KW-1133">Transmembrane helix</keyword>
<protein>
    <recommendedName>
        <fullName evidence="3">Uncharacterized protein ycf33</fullName>
    </recommendedName>
</protein>
<proteinExistence type="inferred from homology"/>
<feature type="region of interest" description="Disordered" evidence="5">
    <location>
        <begin position="56"/>
        <end position="75"/>
    </location>
</feature>
<reference evidence="7 8" key="1">
    <citation type="journal article" date="2018" name="PLoS Genet.">
        <title>Population sequencing reveals clonal diversity and ancestral inbreeding in the grapevine cultivar Chardonnay.</title>
        <authorList>
            <person name="Roach M.J."/>
            <person name="Johnson D.L."/>
            <person name="Bohlmann J."/>
            <person name="van Vuuren H.J."/>
            <person name="Jones S.J."/>
            <person name="Pretorius I.S."/>
            <person name="Schmidt S.A."/>
            <person name="Borneman A.R."/>
        </authorList>
    </citation>
    <scope>NUCLEOTIDE SEQUENCE [LARGE SCALE GENOMIC DNA]</scope>
    <source>
        <strain evidence="8">cv. Chardonnay</strain>
        <tissue evidence="7">Leaf</tissue>
    </source>
</reference>
<feature type="transmembrane region" description="Helical" evidence="6">
    <location>
        <begin position="247"/>
        <end position="270"/>
    </location>
</feature>
<evidence type="ECO:0000313" key="7">
    <source>
        <dbReference type="EMBL" id="RVW30254.1"/>
    </source>
</evidence>
<accession>A0A438D476</accession>
<keyword evidence="4" id="KW-0934">Plastid</keyword>
<evidence type="ECO:0000256" key="2">
    <source>
        <dbReference type="ARBA" id="ARBA00010985"/>
    </source>
</evidence>
<dbReference type="GO" id="GO:0009536">
    <property type="term" value="C:plastid"/>
    <property type="evidence" value="ECO:0007669"/>
    <property type="project" value="UniProtKB-SubCell"/>
</dbReference>
<dbReference type="Proteomes" id="UP000288805">
    <property type="component" value="Unassembled WGS sequence"/>
</dbReference>
<sequence length="279" mass="30792">MNARLGAGVEEAMDPIQFFSRSRVEWIYMGLAEDYTWSFGLTLGPLSTVEDKAWTNQTHRSHPPTHPHSEAQQQNHLRLESGAQEHIKEMKASALKFQSHIPSPTNLPTPTANPLFLIPFKPRPSLNHPAKPSSVSLPSRGHINKPLVSSGLTPRSQKPSKEEFCQVSANGCSRFVMIGAVSVGVVLLLMGVDEHKALALGPEGPLMEEFWDNVRRYALYFLTVSTGAVYTVFVPILELLKNPISAILVLVIFGGSLYIVSQVISAMVGVTEFSYDYSY</sequence>
<dbReference type="Pfam" id="PF05421">
    <property type="entry name" value="DUF751"/>
    <property type="match status" value="1"/>
</dbReference>
<evidence type="ECO:0000256" key="1">
    <source>
        <dbReference type="ARBA" id="ARBA00004474"/>
    </source>
</evidence>
<evidence type="ECO:0000313" key="8">
    <source>
        <dbReference type="Proteomes" id="UP000288805"/>
    </source>
</evidence>
<gene>
    <name evidence="7" type="ORF">CK203_088664</name>
</gene>
<feature type="transmembrane region" description="Helical" evidence="6">
    <location>
        <begin position="175"/>
        <end position="192"/>
    </location>
</feature>
<evidence type="ECO:0000256" key="6">
    <source>
        <dbReference type="SAM" id="Phobius"/>
    </source>
</evidence>
<evidence type="ECO:0000256" key="4">
    <source>
        <dbReference type="ARBA" id="ARBA00022640"/>
    </source>
</evidence>
<name>A0A438D476_VITVI</name>
<dbReference type="PANTHER" id="PTHR36049">
    <property type="entry name" value="TRANSMEMBRANE PROTEIN"/>
    <property type="match status" value="1"/>
</dbReference>
<keyword evidence="6" id="KW-0472">Membrane</keyword>
<dbReference type="AlphaFoldDB" id="A0A438D476"/>
<keyword evidence="6" id="KW-0812">Transmembrane</keyword>
<organism evidence="7 8">
    <name type="scientific">Vitis vinifera</name>
    <name type="common">Grape</name>
    <dbReference type="NCBI Taxonomy" id="29760"/>
    <lineage>
        <taxon>Eukaryota</taxon>
        <taxon>Viridiplantae</taxon>
        <taxon>Streptophyta</taxon>
        <taxon>Embryophyta</taxon>
        <taxon>Tracheophyta</taxon>
        <taxon>Spermatophyta</taxon>
        <taxon>Magnoliopsida</taxon>
        <taxon>eudicotyledons</taxon>
        <taxon>Gunneridae</taxon>
        <taxon>Pentapetalae</taxon>
        <taxon>rosids</taxon>
        <taxon>Vitales</taxon>
        <taxon>Vitaceae</taxon>
        <taxon>Viteae</taxon>
        <taxon>Vitis</taxon>
    </lineage>
</organism>
<dbReference type="PANTHER" id="PTHR36049:SF3">
    <property type="match status" value="1"/>
</dbReference>
<dbReference type="EMBL" id="QGNW01001805">
    <property type="protein sequence ID" value="RVW30254.1"/>
    <property type="molecule type" value="Genomic_DNA"/>
</dbReference>
<comment type="similarity">
    <text evidence="2">Belongs to the ycf33 family.</text>
</comment>
<evidence type="ECO:0000256" key="5">
    <source>
        <dbReference type="SAM" id="MobiDB-lite"/>
    </source>
</evidence>
<comment type="subcellular location">
    <subcellularLocation>
        <location evidence="1">Plastid</location>
    </subcellularLocation>
</comment>
<comment type="caution">
    <text evidence="7">The sequence shown here is derived from an EMBL/GenBank/DDBJ whole genome shotgun (WGS) entry which is preliminary data.</text>
</comment>
<dbReference type="InterPro" id="IPR008470">
    <property type="entry name" value="Uncharacterised_Ycf33"/>
</dbReference>
<feature type="transmembrane region" description="Helical" evidence="6">
    <location>
        <begin position="217"/>
        <end position="240"/>
    </location>
</feature>